<dbReference type="Gene3D" id="3.40.50.1820">
    <property type="entry name" value="alpha/beta hydrolase"/>
    <property type="match status" value="1"/>
</dbReference>
<gene>
    <name evidence="2" type="ORF">VKT23_012497</name>
</gene>
<evidence type="ECO:0000313" key="3">
    <source>
        <dbReference type="Proteomes" id="UP001498398"/>
    </source>
</evidence>
<evidence type="ECO:0000313" key="2">
    <source>
        <dbReference type="EMBL" id="KAK7451166.1"/>
    </source>
</evidence>
<dbReference type="SUPFAM" id="SSF53474">
    <property type="entry name" value="alpha/beta-Hydrolases"/>
    <property type="match status" value="1"/>
</dbReference>
<dbReference type="InterPro" id="IPR029058">
    <property type="entry name" value="AB_hydrolase_fold"/>
</dbReference>
<keyword evidence="3" id="KW-1185">Reference proteome</keyword>
<feature type="domain" description="AB hydrolase-1" evidence="1">
    <location>
        <begin position="30"/>
        <end position="266"/>
    </location>
</feature>
<organism evidence="2 3">
    <name type="scientific">Marasmiellus scandens</name>
    <dbReference type="NCBI Taxonomy" id="2682957"/>
    <lineage>
        <taxon>Eukaryota</taxon>
        <taxon>Fungi</taxon>
        <taxon>Dikarya</taxon>
        <taxon>Basidiomycota</taxon>
        <taxon>Agaricomycotina</taxon>
        <taxon>Agaricomycetes</taxon>
        <taxon>Agaricomycetidae</taxon>
        <taxon>Agaricales</taxon>
        <taxon>Marasmiineae</taxon>
        <taxon>Omphalotaceae</taxon>
        <taxon>Marasmiellus</taxon>
    </lineage>
</organism>
<dbReference type="InterPro" id="IPR050266">
    <property type="entry name" value="AB_hydrolase_sf"/>
</dbReference>
<proteinExistence type="predicted"/>
<dbReference type="PANTHER" id="PTHR43798:SF5">
    <property type="entry name" value="MONOACYLGLYCEROL LIPASE ABHD6"/>
    <property type="match status" value="1"/>
</dbReference>
<protein>
    <recommendedName>
        <fullName evidence="1">AB hydrolase-1 domain-containing protein</fullName>
    </recommendedName>
</protein>
<reference evidence="2 3" key="1">
    <citation type="submission" date="2024-01" db="EMBL/GenBank/DDBJ databases">
        <title>A draft genome for the cacao thread blight pathogen Marasmiellus scandens.</title>
        <authorList>
            <person name="Baruah I.K."/>
            <person name="Leung J."/>
            <person name="Bukari Y."/>
            <person name="Amoako-Attah I."/>
            <person name="Meinhardt L.W."/>
            <person name="Bailey B.A."/>
            <person name="Cohen S.P."/>
        </authorList>
    </citation>
    <scope>NUCLEOTIDE SEQUENCE [LARGE SCALE GENOMIC DNA]</scope>
    <source>
        <strain evidence="2 3">GH-19</strain>
    </source>
</reference>
<dbReference type="EMBL" id="JBANRG010000031">
    <property type="protein sequence ID" value="KAK7451166.1"/>
    <property type="molecule type" value="Genomic_DNA"/>
</dbReference>
<sequence>MSTDISPGQFVTAPDGTKIWAHACGNPAKPAVVFIHGFACTADAFDKQYTNPTMLENLYIIRYDVRGCGRSDGPMSEQAYSSERQAEDFKAVIDAYNVKKPFVATWYVVGIVPPDVLSKYGPDSIAGVILMGSFPHRKMHGEVVHPVILSLIPGLMSEDIALFAETLPKFALSCIAPQSKLPYDVQAKWVGGAATRPPAIRQWMLGRSQDETGIMSVADKLPIMSIQGLDDQHLIPEKLDKWLKEHFAKAEFHGLPGIGHAPFWEDPATTNKLILGFVKKYSA</sequence>
<dbReference type="Pfam" id="PF00561">
    <property type="entry name" value="Abhydrolase_1"/>
    <property type="match status" value="1"/>
</dbReference>
<evidence type="ECO:0000259" key="1">
    <source>
        <dbReference type="Pfam" id="PF00561"/>
    </source>
</evidence>
<dbReference type="PANTHER" id="PTHR43798">
    <property type="entry name" value="MONOACYLGLYCEROL LIPASE"/>
    <property type="match status" value="1"/>
</dbReference>
<dbReference type="InterPro" id="IPR000073">
    <property type="entry name" value="AB_hydrolase_1"/>
</dbReference>
<dbReference type="Proteomes" id="UP001498398">
    <property type="component" value="Unassembled WGS sequence"/>
</dbReference>
<comment type="caution">
    <text evidence="2">The sequence shown here is derived from an EMBL/GenBank/DDBJ whole genome shotgun (WGS) entry which is preliminary data.</text>
</comment>
<accession>A0ABR1J7Y8</accession>
<name>A0ABR1J7Y8_9AGAR</name>